<dbReference type="InterPro" id="IPR034660">
    <property type="entry name" value="DinB/YfiT-like"/>
</dbReference>
<dbReference type="Gene3D" id="1.20.120.450">
    <property type="entry name" value="dinb family like domain"/>
    <property type="match status" value="1"/>
</dbReference>
<dbReference type="SUPFAM" id="SSF109854">
    <property type="entry name" value="DinB/YfiT-like putative metalloenzymes"/>
    <property type="match status" value="1"/>
</dbReference>
<dbReference type="Proteomes" id="UP000030185">
    <property type="component" value="Unassembled WGS sequence"/>
</dbReference>
<sequence>MNIQIKLANRFREVILNGTWIANTNFKNELENLNWKIATARFQNLNTISILAQHIHYYIYGIKNVFLGGNLEIRNKYSFDFQEIESQKEWKSFLTKFWNDSEEFASLIEKMDEAKLSENFVDEKYGTYLRNIEGMIEHSYYHLGQIVLIKKILANIS</sequence>
<dbReference type="EMBL" id="BBLT01000001">
    <property type="protein sequence ID" value="GAL83642.1"/>
    <property type="molecule type" value="Genomic_DNA"/>
</dbReference>
<evidence type="ECO:0000313" key="1">
    <source>
        <dbReference type="EMBL" id="GAL83642.1"/>
    </source>
</evidence>
<organism evidence="1 2">
    <name type="scientific">Sporocytophaga myxococcoides</name>
    <dbReference type="NCBI Taxonomy" id="153721"/>
    <lineage>
        <taxon>Bacteria</taxon>
        <taxon>Pseudomonadati</taxon>
        <taxon>Bacteroidota</taxon>
        <taxon>Cytophagia</taxon>
        <taxon>Cytophagales</taxon>
        <taxon>Cytophagaceae</taxon>
        <taxon>Sporocytophaga</taxon>
    </lineage>
</organism>
<dbReference type="STRING" id="153721.MYP_869"/>
<evidence type="ECO:0008006" key="3">
    <source>
        <dbReference type="Google" id="ProtNLM"/>
    </source>
</evidence>
<evidence type="ECO:0000313" key="2">
    <source>
        <dbReference type="Proteomes" id="UP000030185"/>
    </source>
</evidence>
<dbReference type="eggNOG" id="ENOG5032QWT">
    <property type="taxonomic scope" value="Bacteria"/>
</dbReference>
<dbReference type="InterPro" id="IPR011466">
    <property type="entry name" value="DUF1572"/>
</dbReference>
<proteinExistence type="predicted"/>
<dbReference type="Pfam" id="PF07609">
    <property type="entry name" value="DUF1572"/>
    <property type="match status" value="1"/>
</dbReference>
<gene>
    <name evidence="1" type="ORF">MYP_869</name>
</gene>
<protein>
    <recommendedName>
        <fullName evidence="3">DUF1572 domain-containing protein</fullName>
    </recommendedName>
</protein>
<name>A0A098LB17_9BACT</name>
<reference evidence="1 2" key="1">
    <citation type="submission" date="2014-09" db="EMBL/GenBank/DDBJ databases">
        <title>Sporocytophaga myxococcoides PG-01 genome sequencing.</title>
        <authorList>
            <person name="Liu L."/>
            <person name="Gao P.J."/>
            <person name="Chen G.J."/>
            <person name="Wang L.S."/>
        </authorList>
    </citation>
    <scope>NUCLEOTIDE SEQUENCE [LARGE SCALE GENOMIC DNA]</scope>
    <source>
        <strain evidence="1 2">PG-01</strain>
    </source>
</reference>
<keyword evidence="2" id="KW-1185">Reference proteome</keyword>
<comment type="caution">
    <text evidence="1">The sequence shown here is derived from an EMBL/GenBank/DDBJ whole genome shotgun (WGS) entry which is preliminary data.</text>
</comment>
<dbReference type="AlphaFoldDB" id="A0A098LB17"/>
<dbReference type="RefSeq" id="WP_045458788.1">
    <property type="nucleotide sequence ID" value="NZ_BBLT01000001.1"/>
</dbReference>
<dbReference type="OrthoDB" id="9814103at2"/>
<accession>A0A098LB17</accession>